<accession>A0AAE2BI88</accession>
<evidence type="ECO:0000313" key="2">
    <source>
        <dbReference type="EMBL" id="KAK4386301.1"/>
    </source>
</evidence>
<dbReference type="AlphaFoldDB" id="A0AAE2BI88"/>
<reference evidence="2" key="2">
    <citation type="journal article" date="2024" name="Plant">
        <title>Genomic evolution and insights into agronomic trait innovations of Sesamum species.</title>
        <authorList>
            <person name="Miao H."/>
            <person name="Wang L."/>
            <person name="Qu L."/>
            <person name="Liu H."/>
            <person name="Sun Y."/>
            <person name="Le M."/>
            <person name="Wang Q."/>
            <person name="Wei S."/>
            <person name="Zheng Y."/>
            <person name="Lin W."/>
            <person name="Duan Y."/>
            <person name="Cao H."/>
            <person name="Xiong S."/>
            <person name="Wang X."/>
            <person name="Wei L."/>
            <person name="Li C."/>
            <person name="Ma Q."/>
            <person name="Ju M."/>
            <person name="Zhao R."/>
            <person name="Li G."/>
            <person name="Mu C."/>
            <person name="Tian Q."/>
            <person name="Mei H."/>
            <person name="Zhang T."/>
            <person name="Gao T."/>
            <person name="Zhang H."/>
        </authorList>
    </citation>
    <scope>NUCLEOTIDE SEQUENCE</scope>
    <source>
        <strain evidence="2">K16</strain>
    </source>
</reference>
<protein>
    <submittedName>
        <fullName evidence="2">Uncharacterized protein</fullName>
    </submittedName>
</protein>
<comment type="caution">
    <text evidence="2">The sequence shown here is derived from an EMBL/GenBank/DDBJ whole genome shotgun (WGS) entry which is preliminary data.</text>
</comment>
<proteinExistence type="predicted"/>
<feature type="region of interest" description="Disordered" evidence="1">
    <location>
        <begin position="32"/>
        <end position="78"/>
    </location>
</feature>
<dbReference type="EMBL" id="JACGWL010000015">
    <property type="protein sequence ID" value="KAK4386301.1"/>
    <property type="molecule type" value="Genomic_DNA"/>
</dbReference>
<evidence type="ECO:0000256" key="1">
    <source>
        <dbReference type="SAM" id="MobiDB-lite"/>
    </source>
</evidence>
<organism evidence="2 3">
    <name type="scientific">Sesamum angolense</name>
    <dbReference type="NCBI Taxonomy" id="2727404"/>
    <lineage>
        <taxon>Eukaryota</taxon>
        <taxon>Viridiplantae</taxon>
        <taxon>Streptophyta</taxon>
        <taxon>Embryophyta</taxon>
        <taxon>Tracheophyta</taxon>
        <taxon>Spermatophyta</taxon>
        <taxon>Magnoliopsida</taxon>
        <taxon>eudicotyledons</taxon>
        <taxon>Gunneridae</taxon>
        <taxon>Pentapetalae</taxon>
        <taxon>asterids</taxon>
        <taxon>lamiids</taxon>
        <taxon>Lamiales</taxon>
        <taxon>Pedaliaceae</taxon>
        <taxon>Sesamum</taxon>
    </lineage>
</organism>
<dbReference type="Proteomes" id="UP001289374">
    <property type="component" value="Unassembled WGS sequence"/>
</dbReference>
<gene>
    <name evidence="2" type="ORF">Sango_2500700</name>
</gene>
<evidence type="ECO:0000313" key="3">
    <source>
        <dbReference type="Proteomes" id="UP001289374"/>
    </source>
</evidence>
<keyword evidence="3" id="KW-1185">Reference proteome</keyword>
<feature type="compositionally biased region" description="Basic and acidic residues" evidence="1">
    <location>
        <begin position="53"/>
        <end position="69"/>
    </location>
</feature>
<reference evidence="2" key="1">
    <citation type="submission" date="2020-06" db="EMBL/GenBank/DDBJ databases">
        <authorList>
            <person name="Li T."/>
            <person name="Hu X."/>
            <person name="Zhang T."/>
            <person name="Song X."/>
            <person name="Zhang H."/>
            <person name="Dai N."/>
            <person name="Sheng W."/>
            <person name="Hou X."/>
            <person name="Wei L."/>
        </authorList>
    </citation>
    <scope>NUCLEOTIDE SEQUENCE</scope>
    <source>
        <strain evidence="2">K16</strain>
        <tissue evidence="2">Leaf</tissue>
    </source>
</reference>
<sequence length="113" mass="12725">MAFLLRLALEEPQNTPYKASGWHSRNHGTLHIKQASLRDETPTQGPRFSLGGRTKDLWKSGLPRPHEQRNNAPEEGVQRPYSSTNFFFFLGYAKGVSPRSYCSSTKTTDTLNG</sequence>
<name>A0AAE2BI88_9LAMI</name>